<dbReference type="Pfam" id="PF08028">
    <property type="entry name" value="Acyl-CoA_dh_2"/>
    <property type="match status" value="1"/>
</dbReference>
<evidence type="ECO:0000259" key="2">
    <source>
        <dbReference type="Pfam" id="PF02771"/>
    </source>
</evidence>
<dbReference type="SUPFAM" id="SSF47203">
    <property type="entry name" value="Acyl-CoA dehydrogenase C-terminal domain-like"/>
    <property type="match status" value="1"/>
</dbReference>
<dbReference type="PANTHER" id="PTHR43884">
    <property type="entry name" value="ACYL-COA DEHYDROGENASE"/>
    <property type="match status" value="1"/>
</dbReference>
<dbReference type="InterPro" id="IPR013786">
    <property type="entry name" value="AcylCoA_DH/ox_N"/>
</dbReference>
<dbReference type="PANTHER" id="PTHR43884:SF25">
    <property type="entry name" value="ACYL-COA DEHYDROGENASE YDBM-RELATED"/>
    <property type="match status" value="1"/>
</dbReference>
<evidence type="ECO:0000313" key="4">
    <source>
        <dbReference type="EMBL" id="WGH94468.1"/>
    </source>
</evidence>
<evidence type="ECO:0000313" key="5">
    <source>
        <dbReference type="Proteomes" id="UP001224674"/>
    </source>
</evidence>
<dbReference type="InterPro" id="IPR046373">
    <property type="entry name" value="Acyl-CoA_Oxase/DH_mid-dom_sf"/>
</dbReference>
<feature type="domain" description="Acyl-CoA dehydrogenase C-terminal" evidence="3">
    <location>
        <begin position="249"/>
        <end position="371"/>
    </location>
</feature>
<gene>
    <name evidence="4" type="ORF">QDX21_02605</name>
</gene>
<reference evidence="4 5" key="1">
    <citation type="submission" date="2023-03" db="EMBL/GenBank/DDBJ databases">
        <title>Complete genome sequences of several Auritidibacter ignavus strains isolated from ear infections.</title>
        <authorList>
            <person name="Baehr T."/>
            <person name="Baumhoegger A.M."/>
        </authorList>
    </citation>
    <scope>NUCLEOTIDE SEQUENCE [LARGE SCALE GENOMIC DNA]</scope>
    <source>
        <strain evidence="4 5">BABAE-6</strain>
    </source>
</reference>
<dbReference type="EMBL" id="CP122566">
    <property type="protein sequence ID" value="WGH94468.1"/>
    <property type="molecule type" value="Genomic_DNA"/>
</dbReference>
<dbReference type="GO" id="GO:0003995">
    <property type="term" value="F:acyl-CoA dehydrogenase activity"/>
    <property type="evidence" value="ECO:0007669"/>
    <property type="project" value="TreeGrafter"/>
</dbReference>
<keyword evidence="5" id="KW-1185">Reference proteome</keyword>
<dbReference type="InterPro" id="IPR037069">
    <property type="entry name" value="AcylCoA_DH/ox_N_sf"/>
</dbReference>
<dbReference type="EC" id="1.-.-.-" evidence="4"/>
<dbReference type="InterPro" id="IPR036250">
    <property type="entry name" value="AcylCo_DH-like_C"/>
</dbReference>
<evidence type="ECO:0000256" key="1">
    <source>
        <dbReference type="ARBA" id="ARBA00023002"/>
    </source>
</evidence>
<accession>A0AAJ6DFD1</accession>
<evidence type="ECO:0000259" key="3">
    <source>
        <dbReference type="Pfam" id="PF08028"/>
    </source>
</evidence>
<protein>
    <submittedName>
        <fullName evidence="4">Acyl-CoA/acyl-ACP dehydrogenase</fullName>
        <ecNumber evidence="4">1.-.-.-</ecNumber>
    </submittedName>
</protein>
<dbReference type="Proteomes" id="UP001224674">
    <property type="component" value="Chromosome"/>
</dbReference>
<dbReference type="PIRSF" id="PIRSF016578">
    <property type="entry name" value="HsaA"/>
    <property type="match status" value="1"/>
</dbReference>
<sequence>MLTQITSEHSAKISKVLTPELLETLRARAVEHDENNTFPHNDLQDLAETGYLRAQTPVDLGGLGWDFAVITEAQRLLATASPATALAVNMHQIINAVASVFAIHGDDSLTFIHRGSANGEIYAFGISEAGNDAVLFDSSTEAVANPDGSVTLTGTKIFTSLSPAWTHLLTFGKTPDGSQLIFGVLDRSAEGISADDSSWDMLGMRATFSLVTRLEQATISAEKVIRRLPVGPNQDLLVFGIFSTFLTLLSAVYTGIGDRAAELAQQALALRTSTVQGITLDQDPVLRYHAGEAALRQLTQNAQLRYLSEAIRNNKDFGPEWFPRLVANKTHAVRTAKEQVDYAFQISGGASFNRHTEISRLYRDVIAGFFHPSNDASAHNTLATWALGPLDQ</sequence>
<name>A0AAJ6DFD1_9MICC</name>
<keyword evidence="1 4" id="KW-0560">Oxidoreductase</keyword>
<dbReference type="Gene3D" id="2.40.110.10">
    <property type="entry name" value="Butyryl-CoA Dehydrogenase, subunit A, domain 2"/>
    <property type="match status" value="1"/>
</dbReference>
<proteinExistence type="predicted"/>
<organism evidence="4 5">
    <name type="scientific">Auritidibacter ignavus</name>
    <dbReference type="NCBI Taxonomy" id="678932"/>
    <lineage>
        <taxon>Bacteria</taxon>
        <taxon>Bacillati</taxon>
        <taxon>Actinomycetota</taxon>
        <taxon>Actinomycetes</taxon>
        <taxon>Micrococcales</taxon>
        <taxon>Micrococcaceae</taxon>
        <taxon>Auritidibacter</taxon>
    </lineage>
</organism>
<feature type="domain" description="Acyl-CoA dehydrogenase/oxidase N-terminal" evidence="2">
    <location>
        <begin position="24"/>
        <end position="96"/>
    </location>
</feature>
<dbReference type="Gene3D" id="1.10.540.10">
    <property type="entry name" value="Acyl-CoA dehydrogenase/oxidase, N-terminal domain"/>
    <property type="match status" value="1"/>
</dbReference>
<dbReference type="InterPro" id="IPR013107">
    <property type="entry name" value="Acyl-CoA_DH_C"/>
</dbReference>
<dbReference type="Gene3D" id="1.20.140.10">
    <property type="entry name" value="Butyryl-CoA Dehydrogenase, subunit A, domain 3"/>
    <property type="match status" value="1"/>
</dbReference>
<dbReference type="InterPro" id="IPR009100">
    <property type="entry name" value="AcylCoA_DH/oxidase_NM_dom_sf"/>
</dbReference>
<dbReference type="Pfam" id="PF02771">
    <property type="entry name" value="Acyl-CoA_dh_N"/>
    <property type="match status" value="1"/>
</dbReference>
<dbReference type="GO" id="GO:0050660">
    <property type="term" value="F:flavin adenine dinucleotide binding"/>
    <property type="evidence" value="ECO:0007669"/>
    <property type="project" value="InterPro"/>
</dbReference>
<dbReference type="SUPFAM" id="SSF56645">
    <property type="entry name" value="Acyl-CoA dehydrogenase NM domain-like"/>
    <property type="match status" value="1"/>
</dbReference>
<dbReference type="AlphaFoldDB" id="A0AAJ6DFD1"/>